<dbReference type="EMBL" id="KB454506">
    <property type="protein sequence ID" value="EME29678.1"/>
    <property type="molecule type" value="Genomic_DNA"/>
</dbReference>
<evidence type="ECO:0000259" key="2">
    <source>
        <dbReference type="Pfam" id="PF00085"/>
    </source>
</evidence>
<protein>
    <submittedName>
        <fullName evidence="3">Thioredoxin-like protein (ISS)</fullName>
    </submittedName>
</protein>
<dbReference type="eggNOG" id="KOG0914">
    <property type="taxonomic scope" value="Eukaryota"/>
</dbReference>
<dbReference type="PANTHER" id="PTHR45663">
    <property type="entry name" value="GEO12009P1"/>
    <property type="match status" value="1"/>
</dbReference>
<dbReference type="PANTHER" id="PTHR45663:SF42">
    <property type="entry name" value="THIOREDOXIN M5, CHLOROPLASTIC"/>
    <property type="match status" value="1"/>
</dbReference>
<evidence type="ECO:0000256" key="1">
    <source>
        <dbReference type="SAM" id="Phobius"/>
    </source>
</evidence>
<feature type="transmembrane region" description="Helical" evidence="1">
    <location>
        <begin position="73"/>
        <end position="91"/>
    </location>
</feature>
<accession>M2Y176</accession>
<dbReference type="GO" id="GO:0015035">
    <property type="term" value="F:protein-disulfide reductase activity"/>
    <property type="evidence" value="ECO:0007669"/>
    <property type="project" value="TreeGrafter"/>
</dbReference>
<keyword evidence="1" id="KW-1133">Transmembrane helix</keyword>
<feature type="transmembrane region" description="Helical" evidence="1">
    <location>
        <begin position="47"/>
        <end position="67"/>
    </location>
</feature>
<sequence length="233" mass="27387">MTLWLLETQTVEDESKSVWNVLLEQQIYCIILLVGTVKIFQSPSWEATLSSFFWYCKSGFAILLFYFNRKYCAYYSFLCFVFAFLFLQPRYRGPSNVVQLSRDDFQELVLSSKENRRNIWIVEFYVPWSEQVKTLDSLVAKLSLEYNNDILCFGKLNLASYPDIGMEFGIDTQSSTKVIPTFIVFERGKERQRVPCLDHRGMAVPKEVWRMKKSELVSALQLDHYVFISKMSK</sequence>
<gene>
    <name evidence="3" type="ORF">Gasu_29010</name>
</gene>
<feature type="domain" description="Thioredoxin" evidence="2">
    <location>
        <begin position="97"/>
        <end position="193"/>
    </location>
</feature>
<dbReference type="GO" id="GO:0005737">
    <property type="term" value="C:cytoplasm"/>
    <property type="evidence" value="ECO:0007669"/>
    <property type="project" value="TreeGrafter"/>
</dbReference>
<keyword evidence="1" id="KW-0812">Transmembrane</keyword>
<reference evidence="4" key="1">
    <citation type="journal article" date="2013" name="Science">
        <title>Gene transfer from bacteria and archaea facilitated evolution of an extremophilic eukaryote.</title>
        <authorList>
            <person name="Schonknecht G."/>
            <person name="Chen W.H."/>
            <person name="Ternes C.M."/>
            <person name="Barbier G.G."/>
            <person name="Shrestha R.P."/>
            <person name="Stanke M."/>
            <person name="Brautigam A."/>
            <person name="Baker B.J."/>
            <person name="Banfield J.F."/>
            <person name="Garavito R.M."/>
            <person name="Carr K."/>
            <person name="Wilkerson C."/>
            <person name="Rensing S.A."/>
            <person name="Gagneul D."/>
            <person name="Dickenson N.E."/>
            <person name="Oesterhelt C."/>
            <person name="Lercher M.J."/>
            <person name="Weber A.P."/>
        </authorList>
    </citation>
    <scope>NUCLEOTIDE SEQUENCE [LARGE SCALE GENOMIC DNA]</scope>
    <source>
        <strain evidence="4">074W</strain>
    </source>
</reference>
<dbReference type="InterPro" id="IPR036249">
    <property type="entry name" value="Thioredoxin-like_sf"/>
</dbReference>
<dbReference type="KEGG" id="gsl:Gasu_29010"/>
<dbReference type="SUPFAM" id="SSF52833">
    <property type="entry name" value="Thioredoxin-like"/>
    <property type="match status" value="1"/>
</dbReference>
<dbReference type="OMA" id="VIMIRTR"/>
<keyword evidence="4" id="KW-1185">Reference proteome</keyword>
<dbReference type="Gene3D" id="3.40.30.10">
    <property type="entry name" value="Glutaredoxin"/>
    <property type="match status" value="1"/>
</dbReference>
<dbReference type="RefSeq" id="XP_005706198.1">
    <property type="nucleotide sequence ID" value="XM_005706141.1"/>
</dbReference>
<name>M2Y176_GALSU</name>
<dbReference type="Proteomes" id="UP000030680">
    <property type="component" value="Unassembled WGS sequence"/>
</dbReference>
<dbReference type="GeneID" id="17088456"/>
<keyword evidence="1" id="KW-0472">Membrane</keyword>
<dbReference type="Gramene" id="EME29678">
    <property type="protein sequence ID" value="EME29678"/>
    <property type="gene ID" value="Gasu_29010"/>
</dbReference>
<proteinExistence type="predicted"/>
<dbReference type="OrthoDB" id="20229at2759"/>
<organism evidence="3 4">
    <name type="scientific">Galdieria sulphuraria</name>
    <name type="common">Red alga</name>
    <dbReference type="NCBI Taxonomy" id="130081"/>
    <lineage>
        <taxon>Eukaryota</taxon>
        <taxon>Rhodophyta</taxon>
        <taxon>Bangiophyceae</taxon>
        <taxon>Galdieriales</taxon>
        <taxon>Galdieriaceae</taxon>
        <taxon>Galdieria</taxon>
    </lineage>
</organism>
<dbReference type="Pfam" id="PF00085">
    <property type="entry name" value="Thioredoxin"/>
    <property type="match status" value="1"/>
</dbReference>
<dbReference type="InterPro" id="IPR013766">
    <property type="entry name" value="Thioredoxin_domain"/>
</dbReference>
<evidence type="ECO:0000313" key="3">
    <source>
        <dbReference type="EMBL" id="EME29678.1"/>
    </source>
</evidence>
<dbReference type="AlphaFoldDB" id="M2Y176"/>
<evidence type="ECO:0000313" key="4">
    <source>
        <dbReference type="Proteomes" id="UP000030680"/>
    </source>
</evidence>